<dbReference type="Proteomes" id="UP000199026">
    <property type="component" value="Unassembled WGS sequence"/>
</dbReference>
<dbReference type="RefSeq" id="WP_089894176.1">
    <property type="nucleotide sequence ID" value="NZ_CP158687.1"/>
</dbReference>
<dbReference type="PROSITE" id="PS50931">
    <property type="entry name" value="HTH_LYSR"/>
    <property type="match status" value="1"/>
</dbReference>
<evidence type="ECO:0000256" key="1">
    <source>
        <dbReference type="ARBA" id="ARBA00009437"/>
    </source>
</evidence>
<protein>
    <submittedName>
        <fullName evidence="6">DNA-binding transcriptional regulator, LysR family</fullName>
    </submittedName>
</protein>
<dbReference type="Gene3D" id="3.40.190.10">
    <property type="entry name" value="Periplasmic binding protein-like II"/>
    <property type="match status" value="2"/>
</dbReference>
<evidence type="ECO:0000313" key="7">
    <source>
        <dbReference type="Proteomes" id="UP000199026"/>
    </source>
</evidence>
<dbReference type="EMBL" id="FNPR01000005">
    <property type="protein sequence ID" value="SDY84029.1"/>
    <property type="molecule type" value="Genomic_DNA"/>
</dbReference>
<reference evidence="6 7" key="1">
    <citation type="submission" date="2016-10" db="EMBL/GenBank/DDBJ databases">
        <authorList>
            <person name="de Groot N.N."/>
        </authorList>
    </citation>
    <scope>NUCLEOTIDE SEQUENCE [LARGE SCALE GENOMIC DNA]</scope>
    <source>
        <strain evidence="6 7">DSM 24677</strain>
    </source>
</reference>
<dbReference type="FunFam" id="1.10.10.10:FF:000001">
    <property type="entry name" value="LysR family transcriptional regulator"/>
    <property type="match status" value="1"/>
</dbReference>
<dbReference type="InterPro" id="IPR005119">
    <property type="entry name" value="LysR_subst-bd"/>
</dbReference>
<accession>A0A1H3N733</accession>
<keyword evidence="2" id="KW-0805">Transcription regulation</keyword>
<dbReference type="InterPro" id="IPR036390">
    <property type="entry name" value="WH_DNA-bd_sf"/>
</dbReference>
<dbReference type="InterPro" id="IPR036388">
    <property type="entry name" value="WH-like_DNA-bd_sf"/>
</dbReference>
<evidence type="ECO:0000256" key="3">
    <source>
        <dbReference type="ARBA" id="ARBA00023125"/>
    </source>
</evidence>
<evidence type="ECO:0000313" key="6">
    <source>
        <dbReference type="EMBL" id="SDY84029.1"/>
    </source>
</evidence>
<dbReference type="GO" id="GO:0003700">
    <property type="term" value="F:DNA-binding transcription factor activity"/>
    <property type="evidence" value="ECO:0007669"/>
    <property type="project" value="InterPro"/>
</dbReference>
<organism evidence="6 7">
    <name type="scientific">Lentibacter algarum</name>
    <dbReference type="NCBI Taxonomy" id="576131"/>
    <lineage>
        <taxon>Bacteria</taxon>
        <taxon>Pseudomonadati</taxon>
        <taxon>Pseudomonadota</taxon>
        <taxon>Alphaproteobacteria</taxon>
        <taxon>Rhodobacterales</taxon>
        <taxon>Roseobacteraceae</taxon>
        <taxon>Lentibacter</taxon>
    </lineage>
</organism>
<dbReference type="PRINTS" id="PR00039">
    <property type="entry name" value="HTHLYSR"/>
</dbReference>
<dbReference type="Pfam" id="PF00126">
    <property type="entry name" value="HTH_1"/>
    <property type="match status" value="1"/>
</dbReference>
<dbReference type="InterPro" id="IPR000847">
    <property type="entry name" value="LysR_HTH_N"/>
</dbReference>
<dbReference type="AlphaFoldDB" id="A0A1H3N733"/>
<sequence length="312" mass="34320">MALRFTLRQLEYFVSVGEHGSIAQASAQVNVSSPSISAAISQLEDEFGLPLFVRKHAHGLSLTQPGRQFMEQARKVLAEADSLNRLAGAISGVVQGPLSVGCLLTFAQVLLPAIRCEFQQTHPDVRMSQIECDQQTLIEKLRRADIDVALSYDLEVPPDLEFIPLRSLPLYAVVAADHPLADRKTVSVETLAEYPMVLLDLPMSRTYFMSIFERAGVAPNIVERTRDMAVMRSLVANGFGFSVANIRPHSDMSPDGRVLRFIPLEGTHRPMRLGFIVPEGARSILSVNAFIDHTAQTLSNWGFPGLPITDVA</sequence>
<dbReference type="SUPFAM" id="SSF53850">
    <property type="entry name" value="Periplasmic binding protein-like II"/>
    <property type="match status" value="1"/>
</dbReference>
<name>A0A1H3N733_9RHOB</name>
<dbReference type="GO" id="GO:0003677">
    <property type="term" value="F:DNA binding"/>
    <property type="evidence" value="ECO:0007669"/>
    <property type="project" value="UniProtKB-KW"/>
</dbReference>
<dbReference type="Pfam" id="PF03466">
    <property type="entry name" value="LysR_substrate"/>
    <property type="match status" value="1"/>
</dbReference>
<gene>
    <name evidence="6" type="ORF">SAMN05444486_10514</name>
</gene>
<dbReference type="Gene3D" id="1.10.10.10">
    <property type="entry name" value="Winged helix-like DNA-binding domain superfamily/Winged helix DNA-binding domain"/>
    <property type="match status" value="1"/>
</dbReference>
<proteinExistence type="inferred from homology"/>
<evidence type="ECO:0000256" key="4">
    <source>
        <dbReference type="ARBA" id="ARBA00023163"/>
    </source>
</evidence>
<dbReference type="CDD" id="cd08412">
    <property type="entry name" value="PBP2_PAO1_like"/>
    <property type="match status" value="1"/>
</dbReference>
<keyword evidence="3 6" id="KW-0238">DNA-binding</keyword>
<keyword evidence="7" id="KW-1185">Reference proteome</keyword>
<dbReference type="OrthoDB" id="8679465at2"/>
<keyword evidence="4" id="KW-0804">Transcription</keyword>
<dbReference type="PANTHER" id="PTHR30346:SF0">
    <property type="entry name" value="HCA OPERON TRANSCRIPTIONAL ACTIVATOR HCAR"/>
    <property type="match status" value="1"/>
</dbReference>
<evidence type="ECO:0000256" key="2">
    <source>
        <dbReference type="ARBA" id="ARBA00023015"/>
    </source>
</evidence>
<dbReference type="GeneID" id="78125791"/>
<dbReference type="GO" id="GO:0032993">
    <property type="term" value="C:protein-DNA complex"/>
    <property type="evidence" value="ECO:0007669"/>
    <property type="project" value="TreeGrafter"/>
</dbReference>
<dbReference type="SUPFAM" id="SSF46785">
    <property type="entry name" value="Winged helix' DNA-binding domain"/>
    <property type="match status" value="1"/>
</dbReference>
<dbReference type="STRING" id="576131.SAMN05444486_10514"/>
<feature type="domain" description="HTH lysR-type" evidence="5">
    <location>
        <begin position="5"/>
        <end position="63"/>
    </location>
</feature>
<evidence type="ECO:0000259" key="5">
    <source>
        <dbReference type="PROSITE" id="PS50931"/>
    </source>
</evidence>
<dbReference type="PANTHER" id="PTHR30346">
    <property type="entry name" value="TRANSCRIPTIONAL DUAL REGULATOR HCAR-RELATED"/>
    <property type="match status" value="1"/>
</dbReference>
<comment type="similarity">
    <text evidence="1">Belongs to the LysR transcriptional regulatory family.</text>
</comment>